<dbReference type="Proteomes" id="UP000092643">
    <property type="component" value="Unassembled WGS sequence"/>
</dbReference>
<dbReference type="InterPro" id="IPR001932">
    <property type="entry name" value="PPM-type_phosphatase-like_dom"/>
</dbReference>
<evidence type="ECO:0000313" key="5">
    <source>
        <dbReference type="Proteomes" id="UP000092643"/>
    </source>
</evidence>
<accession>A0A1A7P015</accession>
<dbReference type="RefSeq" id="WP_039080949.1">
    <property type="nucleotide sequence ID" value="NZ_CP114281.1"/>
</dbReference>
<dbReference type="InterPro" id="IPR036457">
    <property type="entry name" value="PPM-type-like_dom_sf"/>
</dbReference>
<dbReference type="EMBL" id="JADION010000001">
    <property type="protein sequence ID" value="MBF4102100.1"/>
    <property type="molecule type" value="Genomic_DNA"/>
</dbReference>
<reference evidence="2" key="4">
    <citation type="submission" date="2021-09" db="EMBL/GenBank/DDBJ databases">
        <authorList>
            <person name="Gilroy R."/>
        </authorList>
    </citation>
    <scope>NUCLEOTIDE SEQUENCE</scope>
    <source>
        <strain evidence="2">ChiHjej11B10-15683</strain>
    </source>
</reference>
<dbReference type="SUPFAM" id="SSF81606">
    <property type="entry name" value="PP2C-like"/>
    <property type="match status" value="1"/>
</dbReference>
<organism evidence="4 5">
    <name type="scientific">Gallibacterium anatis</name>
    <dbReference type="NCBI Taxonomy" id="750"/>
    <lineage>
        <taxon>Bacteria</taxon>
        <taxon>Pseudomonadati</taxon>
        <taxon>Pseudomonadota</taxon>
        <taxon>Gammaproteobacteria</taxon>
        <taxon>Pasteurellales</taxon>
        <taxon>Pasteurellaceae</taxon>
        <taxon>Gallibacterium</taxon>
    </lineage>
</organism>
<dbReference type="Gene3D" id="3.60.40.10">
    <property type="entry name" value="PPM-type phosphatase domain"/>
    <property type="match status" value="1"/>
</dbReference>
<dbReference type="EMBL" id="DYVQ01000079">
    <property type="protein sequence ID" value="HJF74417.1"/>
    <property type="molecule type" value="Genomic_DNA"/>
</dbReference>
<name>A0A1A7P015_9PAST</name>
<evidence type="ECO:0000313" key="4">
    <source>
        <dbReference type="EMBL" id="OBW99584.1"/>
    </source>
</evidence>
<dbReference type="AlphaFoldDB" id="A0A1A7P015"/>
<evidence type="ECO:0000259" key="1">
    <source>
        <dbReference type="PROSITE" id="PS51746"/>
    </source>
</evidence>
<gene>
    <name evidence="3" type="ORF">INT80_00370</name>
    <name evidence="2" type="ORF">K8W15_09595</name>
    <name evidence="4" type="ORF">QV03_02970</name>
</gene>
<reference evidence="2" key="3">
    <citation type="journal article" date="2021" name="PeerJ">
        <title>Extensive microbial diversity within the chicken gut microbiome revealed by metagenomics and culture.</title>
        <authorList>
            <person name="Gilroy R."/>
            <person name="Ravi A."/>
            <person name="Getino M."/>
            <person name="Pursley I."/>
            <person name="Horton D.L."/>
            <person name="Alikhan N.F."/>
            <person name="Baker D."/>
            <person name="Gharbi K."/>
            <person name="Hall N."/>
            <person name="Watson M."/>
            <person name="Adriaenssens E.M."/>
            <person name="Foster-Nyarko E."/>
            <person name="Jarju S."/>
            <person name="Secka A."/>
            <person name="Antonio M."/>
            <person name="Oren A."/>
            <person name="Chaudhuri R.R."/>
            <person name="La Ragione R."/>
            <person name="Hildebrand F."/>
            <person name="Pallen M.J."/>
        </authorList>
    </citation>
    <scope>NUCLEOTIDE SEQUENCE</scope>
    <source>
        <strain evidence="2">ChiHjej11B10-15683</strain>
    </source>
</reference>
<dbReference type="Proteomes" id="UP000749334">
    <property type="component" value="Unassembled WGS sequence"/>
</dbReference>
<protein>
    <submittedName>
        <fullName evidence="4">Phosphoprotein phosphatase</fullName>
    </submittedName>
    <submittedName>
        <fullName evidence="2">Protein phosphatase 2C domain-containing protein</fullName>
    </submittedName>
</protein>
<dbReference type="OrthoDB" id="9801841at2"/>
<evidence type="ECO:0000313" key="3">
    <source>
        <dbReference type="EMBL" id="MBF4102100.1"/>
    </source>
</evidence>
<dbReference type="EMBL" id="JTJO01000020">
    <property type="protein sequence ID" value="OBW99584.1"/>
    <property type="molecule type" value="Genomic_DNA"/>
</dbReference>
<dbReference type="SMART" id="SM00332">
    <property type="entry name" value="PP2Cc"/>
    <property type="match status" value="1"/>
</dbReference>
<dbReference type="Pfam" id="PF13672">
    <property type="entry name" value="PP2C_2"/>
    <property type="match status" value="1"/>
</dbReference>
<sequence>MPFQLTFCQQAGNDKKHNQDALFNGVNVYQWKLKNAENVILYEDSVIFGIADGVSNSPKPQLASRFLMEQLSQCQSLSSAWLRDIQNKLSERYAQSYFGTSSTFVGCELYADGSGKIVNTGDSRAYKITINGEWQQLSCDHTILAEMQDQGLVDKQTKYASMYQALSDCISANFDEADFRIHIATFQLAKGESILLCSDGLHNYITPIQIKQIWQKYPNSIERLQTCRKMVKKHRTYDDFSVILCEFL</sequence>
<comment type="caution">
    <text evidence="4">The sequence shown here is derived from an EMBL/GenBank/DDBJ whole genome shotgun (WGS) entry which is preliminary data.</text>
</comment>
<dbReference type="PROSITE" id="PS51746">
    <property type="entry name" value="PPM_2"/>
    <property type="match status" value="1"/>
</dbReference>
<reference evidence="3" key="2">
    <citation type="submission" date="2020-11" db="EMBL/GenBank/DDBJ databases">
        <title>Gallibacterium anatis 1637, full genome, WGS.</title>
        <authorList>
            <person name="Laishevtcev A.I."/>
            <person name="Yakimova E.A."/>
            <person name="Petkovich D."/>
            <person name="Stepanova T.V."/>
            <person name="Kalendr R.S."/>
            <person name="Rubalsky E.O."/>
            <person name="Zulkarneev E.R."/>
            <person name="Aleshkin A.V."/>
        </authorList>
    </citation>
    <scope>NUCLEOTIDE SEQUENCE</scope>
    <source>
        <strain evidence="3">1637</strain>
    </source>
</reference>
<proteinExistence type="predicted"/>
<dbReference type="PATRIC" id="fig|750.21.peg.965"/>
<reference evidence="4 5" key="1">
    <citation type="submission" date="2014-11" db="EMBL/GenBank/DDBJ databases">
        <title>Pan-genome of Gallibacterium spp.</title>
        <authorList>
            <person name="Kudirkiene E."/>
            <person name="Bojesen A.M."/>
        </authorList>
    </citation>
    <scope>NUCLEOTIDE SEQUENCE [LARGE SCALE GENOMIC DNA]</scope>
    <source>
        <strain evidence="4 5">F 279</strain>
    </source>
</reference>
<evidence type="ECO:0000313" key="2">
    <source>
        <dbReference type="EMBL" id="HJF74417.1"/>
    </source>
</evidence>
<feature type="domain" description="PPM-type phosphatase" evidence="1">
    <location>
        <begin position="4"/>
        <end position="247"/>
    </location>
</feature>